<dbReference type="AlphaFoldDB" id="A0A1N6BCQ6"/>
<evidence type="ECO:0000313" key="8">
    <source>
        <dbReference type="Proteomes" id="UP000185124"/>
    </source>
</evidence>
<feature type="transmembrane region" description="Helical" evidence="5">
    <location>
        <begin position="295"/>
        <end position="315"/>
    </location>
</feature>
<dbReference type="EMBL" id="FSQT01000002">
    <property type="protein sequence ID" value="SIN44027.1"/>
    <property type="molecule type" value="Genomic_DNA"/>
</dbReference>
<feature type="transmembrane region" description="Helical" evidence="5">
    <location>
        <begin position="44"/>
        <end position="67"/>
    </location>
</feature>
<dbReference type="STRING" id="709881.SAMN04489832_7158"/>
<accession>A0A1N6BCQ6</accession>
<proteinExistence type="predicted"/>
<feature type="transmembrane region" description="Helical" evidence="5">
    <location>
        <begin position="160"/>
        <end position="179"/>
    </location>
</feature>
<name>A0A1N6BCQ6_9ACTN</name>
<gene>
    <name evidence="7" type="ORF">SAMN04489832_7158</name>
</gene>
<evidence type="ECO:0000256" key="3">
    <source>
        <dbReference type="ARBA" id="ARBA00022989"/>
    </source>
</evidence>
<keyword evidence="4 5" id="KW-0472">Membrane</keyword>
<protein>
    <submittedName>
        <fullName evidence="7">Predicted arabinose efflux permease, MFS family</fullName>
    </submittedName>
</protein>
<feature type="domain" description="Major facilitator superfamily (MFS) profile" evidence="6">
    <location>
        <begin position="27"/>
        <end position="408"/>
    </location>
</feature>
<feature type="transmembrane region" description="Helical" evidence="5">
    <location>
        <begin position="21"/>
        <end position="38"/>
    </location>
</feature>
<dbReference type="Pfam" id="PF07690">
    <property type="entry name" value="MFS_1"/>
    <property type="match status" value="2"/>
</dbReference>
<dbReference type="Gene3D" id="1.20.1250.20">
    <property type="entry name" value="MFS general substrate transporter like domains"/>
    <property type="match status" value="1"/>
</dbReference>
<feature type="transmembrane region" description="Helical" evidence="5">
    <location>
        <begin position="354"/>
        <end position="377"/>
    </location>
</feature>
<feature type="transmembrane region" description="Helical" evidence="5">
    <location>
        <begin position="383"/>
        <end position="404"/>
    </location>
</feature>
<organism evidence="7 8">
    <name type="scientific">Micromonospora cremea</name>
    <dbReference type="NCBI Taxonomy" id="709881"/>
    <lineage>
        <taxon>Bacteria</taxon>
        <taxon>Bacillati</taxon>
        <taxon>Actinomycetota</taxon>
        <taxon>Actinomycetes</taxon>
        <taxon>Micromonosporales</taxon>
        <taxon>Micromonosporaceae</taxon>
        <taxon>Micromonospora</taxon>
    </lineage>
</organism>
<feature type="transmembrane region" description="Helical" evidence="5">
    <location>
        <begin position="264"/>
        <end position="283"/>
    </location>
</feature>
<dbReference type="InterPro" id="IPR020846">
    <property type="entry name" value="MFS_dom"/>
</dbReference>
<comment type="subcellular location">
    <subcellularLocation>
        <location evidence="1">Cell membrane</location>
        <topology evidence="1">Multi-pass membrane protein</topology>
    </subcellularLocation>
</comment>
<dbReference type="RefSeq" id="WP_208869804.1">
    <property type="nucleotide sequence ID" value="NZ_FSQT01000002.1"/>
</dbReference>
<sequence length="426" mass="44035">MYVSVRDRPGADPAGERGSRLPRVGATVVLLGVVSLLTDVSSEMVAAVLPVYLTAELGLGVLAYGLVDGLYQGASALVRILGGYVGDRSDRPKWVATAGYVLSAASRLAMLPAHGLGAVTAVVTADRLGKGLRTAPRDALIADASDPRTLGRSFGVHRTLDTIGAAAGPLVAFSLLWFLPGGYSAVFVASFAFAVLGVAVMVLFVPDRRRRPTAALPVRRVLRELTGPRLRRPLIAAGVLGVFTIGDGFVYLSLQDRDQFAASYFPLLFVGTNVAYLALAIPLGRLADRVGRSRVFVGGHLALLVAYLVAAAPLGGLGVTATALVLLGTFYAATDGVLAALVSRRVASDARGSGIAAAQTVVVIARFAGALAFGSLWQLLGRQAALCLLAGLLMTGVVMAALLLSGQDRLDPVAVPGVDAAAEDQR</sequence>
<evidence type="ECO:0000256" key="4">
    <source>
        <dbReference type="ARBA" id="ARBA00023136"/>
    </source>
</evidence>
<keyword evidence="2 5" id="KW-0812">Transmembrane</keyword>
<dbReference type="PROSITE" id="PS50850">
    <property type="entry name" value="MFS"/>
    <property type="match status" value="1"/>
</dbReference>
<dbReference type="CDD" id="cd17370">
    <property type="entry name" value="MFS_MJ1317_like"/>
    <property type="match status" value="1"/>
</dbReference>
<evidence type="ECO:0000259" key="6">
    <source>
        <dbReference type="PROSITE" id="PS50850"/>
    </source>
</evidence>
<keyword evidence="8" id="KW-1185">Reference proteome</keyword>
<dbReference type="PANTHER" id="PTHR23518">
    <property type="entry name" value="C-METHYLTRANSFERASE"/>
    <property type="match status" value="1"/>
</dbReference>
<dbReference type="GO" id="GO:0022857">
    <property type="term" value="F:transmembrane transporter activity"/>
    <property type="evidence" value="ECO:0007669"/>
    <property type="project" value="InterPro"/>
</dbReference>
<feature type="transmembrane region" description="Helical" evidence="5">
    <location>
        <begin position="233"/>
        <end position="252"/>
    </location>
</feature>
<keyword evidence="3 5" id="KW-1133">Transmembrane helix</keyword>
<evidence type="ECO:0000256" key="1">
    <source>
        <dbReference type="ARBA" id="ARBA00004651"/>
    </source>
</evidence>
<dbReference type="PANTHER" id="PTHR23518:SF2">
    <property type="entry name" value="MAJOR FACILITATOR SUPERFAMILY TRANSPORTER"/>
    <property type="match status" value="1"/>
</dbReference>
<feature type="transmembrane region" description="Helical" evidence="5">
    <location>
        <begin position="185"/>
        <end position="205"/>
    </location>
</feature>
<evidence type="ECO:0000313" key="7">
    <source>
        <dbReference type="EMBL" id="SIN44027.1"/>
    </source>
</evidence>
<dbReference type="SUPFAM" id="SSF103473">
    <property type="entry name" value="MFS general substrate transporter"/>
    <property type="match status" value="1"/>
</dbReference>
<evidence type="ECO:0000256" key="2">
    <source>
        <dbReference type="ARBA" id="ARBA00022692"/>
    </source>
</evidence>
<feature type="transmembrane region" description="Helical" evidence="5">
    <location>
        <begin position="321"/>
        <end position="342"/>
    </location>
</feature>
<dbReference type="Proteomes" id="UP000185124">
    <property type="component" value="Unassembled WGS sequence"/>
</dbReference>
<dbReference type="InterPro" id="IPR011701">
    <property type="entry name" value="MFS"/>
</dbReference>
<dbReference type="GO" id="GO:0005886">
    <property type="term" value="C:plasma membrane"/>
    <property type="evidence" value="ECO:0007669"/>
    <property type="project" value="UniProtKB-SubCell"/>
</dbReference>
<evidence type="ECO:0000256" key="5">
    <source>
        <dbReference type="SAM" id="Phobius"/>
    </source>
</evidence>
<reference evidence="8" key="1">
    <citation type="submission" date="2016-12" db="EMBL/GenBank/DDBJ databases">
        <authorList>
            <person name="Varghese N."/>
            <person name="Submissions S."/>
        </authorList>
    </citation>
    <scope>NUCLEOTIDE SEQUENCE [LARGE SCALE GENOMIC DNA]</scope>
    <source>
        <strain evidence="8">DSM 45599</strain>
    </source>
</reference>
<dbReference type="InterPro" id="IPR036259">
    <property type="entry name" value="MFS_trans_sf"/>
</dbReference>